<proteinExistence type="predicted"/>
<dbReference type="InterPro" id="IPR025992">
    <property type="entry name" value="Haem-bd"/>
</dbReference>
<dbReference type="RefSeq" id="WP_111634883.1">
    <property type="nucleotide sequence ID" value="NZ_QLLR01000019.1"/>
</dbReference>
<evidence type="ECO:0000259" key="1">
    <source>
        <dbReference type="SMART" id="SM01235"/>
    </source>
</evidence>
<protein>
    <submittedName>
        <fullName evidence="2">Heme-binding protein</fullName>
    </submittedName>
</protein>
<dbReference type="Proteomes" id="UP000249754">
    <property type="component" value="Unassembled WGS sequence"/>
</dbReference>
<dbReference type="AlphaFoldDB" id="A0A327SGB5"/>
<reference evidence="2 3" key="1">
    <citation type="submission" date="2018-06" db="EMBL/GenBank/DDBJ databases">
        <title>Genomic Encyclopedia of Archaeal and Bacterial Type Strains, Phase II (KMG-II): from individual species to whole genera.</title>
        <authorList>
            <person name="Goeker M."/>
        </authorList>
    </citation>
    <scope>NUCLEOTIDE SEQUENCE [LARGE SCALE GENOMIC DNA]</scope>
    <source>
        <strain evidence="2 3">DSM 14825</strain>
    </source>
</reference>
<name>A0A327SGB5_9SPHI</name>
<gene>
    <name evidence="2" type="ORF">LY11_03470</name>
</gene>
<organism evidence="2 3">
    <name type="scientific">Pedobacter cryoconitis</name>
    <dbReference type="NCBI Taxonomy" id="188932"/>
    <lineage>
        <taxon>Bacteria</taxon>
        <taxon>Pseudomonadati</taxon>
        <taxon>Bacteroidota</taxon>
        <taxon>Sphingobacteriia</taxon>
        <taxon>Sphingobacteriales</taxon>
        <taxon>Sphingobacteriaceae</taxon>
        <taxon>Pedobacter</taxon>
    </lineage>
</organism>
<dbReference type="Pfam" id="PF14376">
    <property type="entry name" value="Haem_bd"/>
    <property type="match status" value="1"/>
</dbReference>
<dbReference type="OrthoDB" id="196738at2"/>
<sequence length="155" mass="17602">MARVKVILIAMLLFLIAIQFISVSSNQDNQLKNTDITSIYPVPRQVQAIIKKACYDCHSNYTPYPWYANLQPVSGWMASHISQGKRELNFSEFGSYSKYKQQSKLRAIINSIQDKTMPLASYTLIHKNAKLTPAAQTLVISWMEKTKDGLSLTNQ</sequence>
<accession>A0A327SGB5</accession>
<dbReference type="SMART" id="SM01235">
    <property type="entry name" value="Haem_bd"/>
    <property type="match status" value="1"/>
</dbReference>
<evidence type="ECO:0000313" key="2">
    <source>
        <dbReference type="EMBL" id="RAJ28150.1"/>
    </source>
</evidence>
<comment type="caution">
    <text evidence="2">The sequence shown here is derived from an EMBL/GenBank/DDBJ whole genome shotgun (WGS) entry which is preliminary data.</text>
</comment>
<feature type="domain" description="Haem-binding" evidence="1">
    <location>
        <begin position="12"/>
        <end position="147"/>
    </location>
</feature>
<dbReference type="EMBL" id="QLLR01000019">
    <property type="protein sequence ID" value="RAJ28150.1"/>
    <property type="molecule type" value="Genomic_DNA"/>
</dbReference>
<evidence type="ECO:0000313" key="3">
    <source>
        <dbReference type="Proteomes" id="UP000249754"/>
    </source>
</evidence>